<dbReference type="PROSITE" id="PS00083">
    <property type="entry name" value="INTRADIOL_DIOXYGENAS"/>
    <property type="match status" value="1"/>
</dbReference>
<name>A0A1H3AY05_9RHOB</name>
<dbReference type="Proteomes" id="UP000199441">
    <property type="component" value="Unassembled WGS sequence"/>
</dbReference>
<dbReference type="PANTHER" id="PTHR33711:SF10">
    <property type="entry name" value="INTRADIOL RING-CLEAVAGE DIOXYGENASES DOMAIN-CONTAINING PROTEIN"/>
    <property type="match status" value="1"/>
</dbReference>
<reference evidence="6" key="1">
    <citation type="submission" date="2016-10" db="EMBL/GenBank/DDBJ databases">
        <authorList>
            <person name="Varghese N."/>
            <person name="Submissions S."/>
        </authorList>
    </citation>
    <scope>NUCLEOTIDE SEQUENCE [LARGE SCALE GENOMIC DNA]</scope>
    <source>
        <strain evidence="6">DSM 26922</strain>
    </source>
</reference>
<keyword evidence="2 5" id="KW-0223">Dioxygenase</keyword>
<sequence length="199" mass="21309">MSPDAKNALPATNEDTCGPYFPIYFREPALEDLTRVDAGVVGQASGTPIVLRGRVLDRHGDLAHGAILELWQANAKGVYRTPAHGDDADIDPWFDGFGRLRTASGAYEFRTIMPGAAAGRAPNITVTIFSDGISRIVTQLFFEGQGANATDPVLLAVGDDAPRLIARHDGRTANGAEVYLFDIVMAGDGETPFFDDLES</sequence>
<evidence type="ECO:0000256" key="2">
    <source>
        <dbReference type="ARBA" id="ARBA00022964"/>
    </source>
</evidence>
<evidence type="ECO:0000256" key="3">
    <source>
        <dbReference type="ARBA" id="ARBA00023002"/>
    </source>
</evidence>
<evidence type="ECO:0000259" key="4">
    <source>
        <dbReference type="PROSITE" id="PS00083"/>
    </source>
</evidence>
<feature type="domain" description="Intradiol ring-cleavage dioxygenases" evidence="4">
    <location>
        <begin position="51"/>
        <end position="79"/>
    </location>
</feature>
<dbReference type="AlphaFoldDB" id="A0A1H3AY05"/>
<dbReference type="STRING" id="670155.SAMN04488001_2976"/>
<dbReference type="RefSeq" id="WP_089947721.1">
    <property type="nucleotide sequence ID" value="NZ_FNOI01000006.1"/>
</dbReference>
<dbReference type="OrthoDB" id="9805815at2"/>
<evidence type="ECO:0000313" key="5">
    <source>
        <dbReference type="EMBL" id="SDX34567.1"/>
    </source>
</evidence>
<keyword evidence="3" id="KW-0560">Oxidoreductase</keyword>
<dbReference type="InterPro" id="IPR015889">
    <property type="entry name" value="Intradiol_dOase_core"/>
</dbReference>
<accession>A0A1H3AY05</accession>
<proteinExistence type="inferred from homology"/>
<dbReference type="Gene3D" id="2.60.130.10">
    <property type="entry name" value="Aromatic compound dioxygenase"/>
    <property type="match status" value="1"/>
</dbReference>
<dbReference type="SUPFAM" id="SSF49482">
    <property type="entry name" value="Aromatic compound dioxygenase"/>
    <property type="match status" value="1"/>
</dbReference>
<organism evidence="5 6">
    <name type="scientific">Litoreibacter albidus</name>
    <dbReference type="NCBI Taxonomy" id="670155"/>
    <lineage>
        <taxon>Bacteria</taxon>
        <taxon>Pseudomonadati</taxon>
        <taxon>Pseudomonadota</taxon>
        <taxon>Alphaproteobacteria</taxon>
        <taxon>Rhodobacterales</taxon>
        <taxon>Roseobacteraceae</taxon>
        <taxon>Litoreibacter</taxon>
    </lineage>
</organism>
<dbReference type="PANTHER" id="PTHR33711">
    <property type="entry name" value="DIOXYGENASE, PUTATIVE (AFU_ORTHOLOGUE AFUA_2G02910)-RELATED"/>
    <property type="match status" value="1"/>
</dbReference>
<dbReference type="InterPro" id="IPR050770">
    <property type="entry name" value="Intradiol_RC_Dioxygenase"/>
</dbReference>
<dbReference type="Pfam" id="PF00775">
    <property type="entry name" value="Dioxygenase_C"/>
    <property type="match status" value="1"/>
</dbReference>
<keyword evidence="6" id="KW-1185">Reference proteome</keyword>
<comment type="similarity">
    <text evidence="1">Belongs to the intradiol ring-cleavage dioxygenase family.</text>
</comment>
<dbReference type="GO" id="GO:0016702">
    <property type="term" value="F:oxidoreductase activity, acting on single donors with incorporation of molecular oxygen, incorporation of two atoms of oxygen"/>
    <property type="evidence" value="ECO:0007669"/>
    <property type="project" value="InterPro"/>
</dbReference>
<dbReference type="EMBL" id="FNOI01000006">
    <property type="protein sequence ID" value="SDX34567.1"/>
    <property type="molecule type" value="Genomic_DNA"/>
</dbReference>
<gene>
    <name evidence="5" type="ORF">SAMN04488001_2976</name>
</gene>
<evidence type="ECO:0000256" key="1">
    <source>
        <dbReference type="ARBA" id="ARBA00007825"/>
    </source>
</evidence>
<protein>
    <submittedName>
        <fullName evidence="5">Protocatechuate 3,4-dioxygenase alpha subunit</fullName>
    </submittedName>
</protein>
<evidence type="ECO:0000313" key="6">
    <source>
        <dbReference type="Proteomes" id="UP000199441"/>
    </source>
</evidence>
<dbReference type="InterPro" id="IPR000627">
    <property type="entry name" value="Intradiol_dOase_C"/>
</dbReference>
<dbReference type="GO" id="GO:0008199">
    <property type="term" value="F:ferric iron binding"/>
    <property type="evidence" value="ECO:0007669"/>
    <property type="project" value="InterPro"/>
</dbReference>